<feature type="binding site" evidence="14">
    <location>
        <position position="94"/>
    </location>
    <ligand>
        <name>FAD</name>
        <dbReference type="ChEBI" id="CHEBI:57692"/>
    </ligand>
</feature>
<dbReference type="InterPro" id="IPR017938">
    <property type="entry name" value="Riboflavin_synthase-like_b-brl"/>
</dbReference>
<organism evidence="17 18">
    <name type="scientific">Eeniella nana</name>
    <name type="common">Yeast</name>
    <name type="synonym">Brettanomyces nanus</name>
    <dbReference type="NCBI Taxonomy" id="13502"/>
    <lineage>
        <taxon>Eukaryota</taxon>
        <taxon>Fungi</taxon>
        <taxon>Dikarya</taxon>
        <taxon>Ascomycota</taxon>
        <taxon>Saccharomycotina</taxon>
        <taxon>Pichiomycetes</taxon>
        <taxon>Pichiales</taxon>
        <taxon>Pichiaceae</taxon>
        <taxon>Brettanomyces</taxon>
    </lineage>
</organism>
<dbReference type="Proteomes" id="UP000662931">
    <property type="component" value="Chromosome 4"/>
</dbReference>
<dbReference type="PRINTS" id="PR00371">
    <property type="entry name" value="FPNCR"/>
</dbReference>
<keyword evidence="18" id="KW-1185">Reference proteome</keyword>
<dbReference type="Pfam" id="PF00970">
    <property type="entry name" value="FAD_binding_6"/>
    <property type="match status" value="1"/>
</dbReference>
<evidence type="ECO:0000256" key="13">
    <source>
        <dbReference type="ARBA" id="ARBA00047682"/>
    </source>
</evidence>
<feature type="binding site" evidence="14">
    <location>
        <position position="117"/>
    </location>
    <ligand>
        <name>FAD</name>
        <dbReference type="ChEBI" id="CHEBI:57692"/>
    </ligand>
</feature>
<dbReference type="OrthoDB" id="432685at2759"/>
<protein>
    <recommendedName>
        <fullName evidence="15">NADH-cytochrome b5 reductase</fullName>
        <ecNumber evidence="15">1.6.2.2</ecNumber>
    </recommendedName>
</protein>
<evidence type="ECO:0000256" key="5">
    <source>
        <dbReference type="ARBA" id="ARBA00022692"/>
    </source>
</evidence>
<dbReference type="GO" id="GO:0006696">
    <property type="term" value="P:ergosterol biosynthetic process"/>
    <property type="evidence" value="ECO:0007669"/>
    <property type="project" value="TreeGrafter"/>
</dbReference>
<dbReference type="PANTHER" id="PTHR19370:SF171">
    <property type="entry name" value="NADH-CYTOCHROME B5 REDUCTASE 2"/>
    <property type="match status" value="1"/>
</dbReference>
<dbReference type="InterPro" id="IPR039261">
    <property type="entry name" value="FNR_nucleotide-bd"/>
</dbReference>
<dbReference type="Gene3D" id="2.40.30.10">
    <property type="entry name" value="Translation factors"/>
    <property type="match status" value="1"/>
</dbReference>
<evidence type="ECO:0000256" key="6">
    <source>
        <dbReference type="ARBA" id="ARBA00022787"/>
    </source>
</evidence>
<evidence type="ECO:0000313" key="17">
    <source>
        <dbReference type="EMBL" id="QPG76307.1"/>
    </source>
</evidence>
<dbReference type="RefSeq" id="XP_038779872.1">
    <property type="nucleotide sequence ID" value="XM_038923944.1"/>
</dbReference>
<dbReference type="InterPro" id="IPR001709">
    <property type="entry name" value="Flavoprot_Pyr_Nucl_cyt_Rdtase"/>
</dbReference>
<comment type="catalytic activity">
    <reaction evidence="13 15">
        <text>2 Fe(III)-[cytochrome b5] + NADH = 2 Fe(II)-[cytochrome b5] + NAD(+) + H(+)</text>
        <dbReference type="Rhea" id="RHEA:46680"/>
        <dbReference type="Rhea" id="RHEA-COMP:10438"/>
        <dbReference type="Rhea" id="RHEA-COMP:10439"/>
        <dbReference type="ChEBI" id="CHEBI:15378"/>
        <dbReference type="ChEBI" id="CHEBI:29033"/>
        <dbReference type="ChEBI" id="CHEBI:29034"/>
        <dbReference type="ChEBI" id="CHEBI:57540"/>
        <dbReference type="ChEBI" id="CHEBI:57945"/>
        <dbReference type="EC" id="1.6.2.2"/>
    </reaction>
</comment>
<dbReference type="GO" id="GO:0090524">
    <property type="term" value="F:cytochrome-b5 reductase activity, acting on NADH"/>
    <property type="evidence" value="ECO:0007669"/>
    <property type="project" value="UniProtKB-EC"/>
</dbReference>
<dbReference type="InterPro" id="IPR008333">
    <property type="entry name" value="Cbr1-like_FAD-bd_dom"/>
</dbReference>
<keyword evidence="11" id="KW-0496">Mitochondrion</keyword>
<comment type="similarity">
    <text evidence="3 15">Belongs to the flavoprotein pyridine nucleotide cytochrome reductase family.</text>
</comment>
<evidence type="ECO:0000256" key="12">
    <source>
        <dbReference type="ARBA" id="ARBA00023136"/>
    </source>
</evidence>
<dbReference type="InterPro" id="IPR001433">
    <property type="entry name" value="OxRdtase_FAD/NAD-bd"/>
</dbReference>
<evidence type="ECO:0000256" key="10">
    <source>
        <dbReference type="ARBA" id="ARBA00023027"/>
    </source>
</evidence>
<comment type="subcellular location">
    <subcellularLocation>
        <location evidence="2">Mitochondrion outer membrane</location>
        <topology evidence="2">Single-pass membrane protein</topology>
    </subcellularLocation>
</comment>
<evidence type="ECO:0000256" key="1">
    <source>
        <dbReference type="ARBA" id="ARBA00001974"/>
    </source>
</evidence>
<evidence type="ECO:0000256" key="11">
    <source>
        <dbReference type="ARBA" id="ARBA00023128"/>
    </source>
</evidence>
<dbReference type="PANTHER" id="PTHR19370">
    <property type="entry name" value="NADH-CYTOCHROME B5 REDUCTASE"/>
    <property type="match status" value="1"/>
</dbReference>
<dbReference type="FunFam" id="3.40.50.80:FF:000009">
    <property type="entry name" value="NADH-cytochrome b5 reductase"/>
    <property type="match status" value="1"/>
</dbReference>
<keyword evidence="12" id="KW-0472">Membrane</keyword>
<evidence type="ECO:0000256" key="15">
    <source>
        <dbReference type="RuleBase" id="RU361226"/>
    </source>
</evidence>
<keyword evidence="6" id="KW-1000">Mitochondrion outer membrane</keyword>
<proteinExistence type="inferred from homology"/>
<evidence type="ECO:0000256" key="3">
    <source>
        <dbReference type="ARBA" id="ARBA00006105"/>
    </source>
</evidence>
<feature type="binding site" evidence="14">
    <location>
        <position position="92"/>
    </location>
    <ligand>
        <name>FAD</name>
        <dbReference type="ChEBI" id="CHEBI:57692"/>
    </ligand>
</feature>
<dbReference type="KEGG" id="bnn:FOA43_003693"/>
<feature type="domain" description="FAD-binding FR-type" evidence="16">
    <location>
        <begin position="39"/>
        <end position="143"/>
    </location>
</feature>
<dbReference type="EC" id="1.6.2.2" evidence="15"/>
<comment type="cofactor">
    <cofactor evidence="1 14 15">
        <name>FAD</name>
        <dbReference type="ChEBI" id="CHEBI:57692"/>
    </cofactor>
</comment>
<dbReference type="SUPFAM" id="SSF52343">
    <property type="entry name" value="Ferredoxin reductase-like, C-terminal NADP-linked domain"/>
    <property type="match status" value="1"/>
</dbReference>
<accession>A0A875RWH3</accession>
<evidence type="ECO:0000256" key="8">
    <source>
        <dbReference type="ARBA" id="ARBA00022989"/>
    </source>
</evidence>
<gene>
    <name evidence="17" type="ORF">FOA43_003693</name>
</gene>
<feature type="binding site" evidence="14">
    <location>
        <position position="111"/>
    </location>
    <ligand>
        <name>FAD</name>
        <dbReference type="ChEBI" id="CHEBI:57692"/>
    </ligand>
</feature>
<keyword evidence="8" id="KW-1133">Transmembrane helix</keyword>
<name>A0A875RWH3_EENNA</name>
<sequence>MSSRTSRILVSLAAVAGSYYLYSAYAAAANAKPVLAGDGKWIDLKLKTVRDVTHNVKLFTFEFPDKNSTSGLVVASAILAKFVTEKGSNVVRPYTPISDIEQKGTFDLLIKRYENGKMTNHIFNLKPSETLSFKGPILKWKWEPNQFEEITLIGGGSGITPLYQLIHQVLKNKDDKTKVNLLYGNQTPDDILLKAELDTLAHSHPEQFNVQYFVDKKVGSEEFNGKVGYLTKDDVKAVVKGPSPTTHVFVCGPPGLYQAVSGKKNSPSDQGEVSGILAELGYDKTQVFKF</sequence>
<keyword evidence="9 15" id="KW-0560">Oxidoreductase</keyword>
<feature type="binding site" evidence="14">
    <location>
        <position position="109"/>
    </location>
    <ligand>
        <name>FAD</name>
        <dbReference type="ChEBI" id="CHEBI:57692"/>
    </ligand>
</feature>
<dbReference type="AlphaFoldDB" id="A0A875RWH3"/>
<evidence type="ECO:0000256" key="9">
    <source>
        <dbReference type="ARBA" id="ARBA00023002"/>
    </source>
</evidence>
<dbReference type="GeneID" id="62197093"/>
<dbReference type="PRINTS" id="PR00406">
    <property type="entry name" value="CYTB5RDTASE"/>
</dbReference>
<feature type="binding site" evidence="14">
    <location>
        <position position="93"/>
    </location>
    <ligand>
        <name>FAD</name>
        <dbReference type="ChEBI" id="CHEBI:57692"/>
    </ligand>
</feature>
<dbReference type="FunFam" id="2.40.30.10:FF:000032">
    <property type="entry name" value="NADH-cytochrome b5 reductase"/>
    <property type="match status" value="1"/>
</dbReference>
<keyword evidence="5" id="KW-0812">Transmembrane</keyword>
<dbReference type="PROSITE" id="PS51384">
    <property type="entry name" value="FAD_FR"/>
    <property type="match status" value="1"/>
</dbReference>
<evidence type="ECO:0000259" key="16">
    <source>
        <dbReference type="PROSITE" id="PS51384"/>
    </source>
</evidence>
<dbReference type="InterPro" id="IPR001834">
    <property type="entry name" value="CBR-like"/>
</dbReference>
<dbReference type="EMBL" id="CP064815">
    <property type="protein sequence ID" value="QPG76307.1"/>
    <property type="molecule type" value="Genomic_DNA"/>
</dbReference>
<evidence type="ECO:0000256" key="7">
    <source>
        <dbReference type="ARBA" id="ARBA00022827"/>
    </source>
</evidence>
<keyword evidence="10 15" id="KW-0520">NAD</keyword>
<feature type="binding site" evidence="14">
    <location>
        <position position="160"/>
    </location>
    <ligand>
        <name>FAD</name>
        <dbReference type="ChEBI" id="CHEBI:57692"/>
    </ligand>
</feature>
<dbReference type="CDD" id="cd06183">
    <property type="entry name" value="cyt_b5_reduct_like"/>
    <property type="match status" value="1"/>
</dbReference>
<dbReference type="Gene3D" id="3.40.50.80">
    <property type="entry name" value="Nucleotide-binding domain of ferredoxin-NADP reductase (FNR) module"/>
    <property type="match status" value="1"/>
</dbReference>
<evidence type="ECO:0000256" key="4">
    <source>
        <dbReference type="ARBA" id="ARBA00022630"/>
    </source>
</evidence>
<dbReference type="InterPro" id="IPR017927">
    <property type="entry name" value="FAD-bd_FR_type"/>
</dbReference>
<keyword evidence="7 14" id="KW-0274">FAD</keyword>
<evidence type="ECO:0000313" key="18">
    <source>
        <dbReference type="Proteomes" id="UP000662931"/>
    </source>
</evidence>
<evidence type="ECO:0000256" key="14">
    <source>
        <dbReference type="PIRSR" id="PIRSR601834-1"/>
    </source>
</evidence>
<feature type="binding site" evidence="14">
    <location>
        <position position="118"/>
    </location>
    <ligand>
        <name>FAD</name>
        <dbReference type="ChEBI" id="CHEBI:57692"/>
    </ligand>
</feature>
<dbReference type="GO" id="GO:0005741">
    <property type="term" value="C:mitochondrial outer membrane"/>
    <property type="evidence" value="ECO:0007669"/>
    <property type="project" value="UniProtKB-SubCell"/>
</dbReference>
<dbReference type="SUPFAM" id="SSF63380">
    <property type="entry name" value="Riboflavin synthase domain-like"/>
    <property type="match status" value="1"/>
</dbReference>
<dbReference type="Pfam" id="PF00175">
    <property type="entry name" value="NAD_binding_1"/>
    <property type="match status" value="1"/>
</dbReference>
<keyword evidence="4 14" id="KW-0285">Flavoprotein</keyword>
<evidence type="ECO:0000256" key="2">
    <source>
        <dbReference type="ARBA" id="ARBA00004572"/>
    </source>
</evidence>
<reference evidence="17" key="1">
    <citation type="submission" date="2020-10" db="EMBL/GenBank/DDBJ databases">
        <authorList>
            <person name="Roach M.J.R."/>
        </authorList>
    </citation>
    <scope>NUCLEOTIDE SEQUENCE</scope>
    <source>
        <strain evidence="17">CBS 1945</strain>
    </source>
</reference>